<dbReference type="GO" id="GO:0051301">
    <property type="term" value="P:cell division"/>
    <property type="evidence" value="ECO:0007669"/>
    <property type="project" value="UniProtKB-KW"/>
</dbReference>
<dbReference type="STRING" id="1332264.BW730_02320"/>
<evidence type="ECO:0000256" key="1">
    <source>
        <dbReference type="ARBA" id="ARBA00000971"/>
    </source>
</evidence>
<comment type="domain">
    <text evidence="11">Consists of 3 domains; the N-terminus binds the ribosome, the middle domain has PPIase activity, while the C-terminus has intrinsic chaperone activity on its own.</text>
</comment>
<evidence type="ECO:0000256" key="11">
    <source>
        <dbReference type="HAMAP-Rule" id="MF_00303"/>
    </source>
</evidence>
<accession>A0A1Q2CK93</accession>
<dbReference type="Proteomes" id="UP000188145">
    <property type="component" value="Chromosome"/>
</dbReference>
<keyword evidence="11" id="KW-0963">Cytoplasm</keyword>
<keyword evidence="5 11" id="KW-0132">Cell division</keyword>
<evidence type="ECO:0000256" key="6">
    <source>
        <dbReference type="ARBA" id="ARBA00023110"/>
    </source>
</evidence>
<dbReference type="KEGG" id="tes:BW730_02320"/>
<evidence type="ECO:0000256" key="7">
    <source>
        <dbReference type="ARBA" id="ARBA00023186"/>
    </source>
</evidence>
<keyword evidence="17" id="KW-1185">Reference proteome</keyword>
<feature type="domain" description="PPIase FKBP-type" evidence="13">
    <location>
        <begin position="157"/>
        <end position="216"/>
    </location>
</feature>
<evidence type="ECO:0000256" key="10">
    <source>
        <dbReference type="ARBA" id="ARBA00029986"/>
    </source>
</evidence>
<evidence type="ECO:0000256" key="9">
    <source>
        <dbReference type="ARBA" id="ARBA00023306"/>
    </source>
</evidence>
<dbReference type="HAMAP" id="MF_00303">
    <property type="entry name" value="Trigger_factor_Tig"/>
    <property type="match status" value="1"/>
</dbReference>
<sequence>MPSTVEKLSPTRVKLTVEIPFADLQPYLDKAYKEIAEQVNIPGFRKGKVPSSVIDQRFGRGVVLQEAINEAIPVAYNEAIDGAKVWPMAQPEVDVTKLEDKELVEFTAEVDVRPEVKLPDFKKVKVTVDAPESADDFTNERLELLRERFATTNEVDRAAKDGDVLSLDLVATQDGEVLPDATADGIAYKVGQERNMLEGLDEAVTGLKAGESKKFTSTLVGGQFRGQEADIEVTVQSVSEQELPALDDDFAQMISEFDTVEEMKEDLQKAAEQQVKTEQLANARDKVLEAVVEKTKFDLPEAVLNGEKEARRADIERQLAQGGLTVEAYLEQAEDEDAETAEEFWASIDERSEQALRAQVILDVFADENKIDVSQQELTELIFRRAQQNGSSPQDEINHMMEHNHMPEWMQEIRRGKALADICAAATVTDTDGNAVDTSLPTPETAEDVADEVEAEEAEEAKVD</sequence>
<feature type="domain" description="Trigger factor C-terminal" evidence="15">
    <location>
        <begin position="259"/>
        <end position="422"/>
    </location>
</feature>
<dbReference type="Gene3D" id="3.10.50.40">
    <property type="match status" value="1"/>
</dbReference>
<dbReference type="OrthoDB" id="9767721at2"/>
<feature type="domain" description="Trigger factor ribosome-binding bacterial" evidence="14">
    <location>
        <begin position="1"/>
        <end position="143"/>
    </location>
</feature>
<evidence type="ECO:0000256" key="4">
    <source>
        <dbReference type="ARBA" id="ARBA00016902"/>
    </source>
</evidence>
<keyword evidence="9 11" id="KW-0131">Cell cycle</keyword>
<feature type="compositionally biased region" description="Acidic residues" evidence="12">
    <location>
        <begin position="445"/>
        <end position="464"/>
    </location>
</feature>
<comment type="catalytic activity">
    <reaction evidence="1 11">
        <text>[protein]-peptidylproline (omega=180) = [protein]-peptidylproline (omega=0)</text>
        <dbReference type="Rhea" id="RHEA:16237"/>
        <dbReference type="Rhea" id="RHEA-COMP:10747"/>
        <dbReference type="Rhea" id="RHEA-COMP:10748"/>
        <dbReference type="ChEBI" id="CHEBI:83833"/>
        <dbReference type="ChEBI" id="CHEBI:83834"/>
        <dbReference type="EC" id="5.2.1.8"/>
    </reaction>
</comment>
<dbReference type="GO" id="GO:0051083">
    <property type="term" value="P:'de novo' cotranslational protein folding"/>
    <property type="evidence" value="ECO:0007669"/>
    <property type="project" value="TreeGrafter"/>
</dbReference>
<evidence type="ECO:0000259" key="14">
    <source>
        <dbReference type="Pfam" id="PF05697"/>
    </source>
</evidence>
<evidence type="ECO:0000259" key="15">
    <source>
        <dbReference type="Pfam" id="PF05698"/>
    </source>
</evidence>
<dbReference type="InterPro" id="IPR027304">
    <property type="entry name" value="Trigger_fact/SurA_dom_sf"/>
</dbReference>
<feature type="region of interest" description="Disordered" evidence="12">
    <location>
        <begin position="432"/>
        <end position="464"/>
    </location>
</feature>
<feature type="compositionally biased region" description="Polar residues" evidence="12">
    <location>
        <begin position="432"/>
        <end position="442"/>
    </location>
</feature>
<organism evidence="16 17">
    <name type="scientific">Tessaracoccus aquimaris</name>
    <dbReference type="NCBI Taxonomy" id="1332264"/>
    <lineage>
        <taxon>Bacteria</taxon>
        <taxon>Bacillati</taxon>
        <taxon>Actinomycetota</taxon>
        <taxon>Actinomycetes</taxon>
        <taxon>Propionibacteriales</taxon>
        <taxon>Propionibacteriaceae</taxon>
        <taxon>Tessaracoccus</taxon>
    </lineage>
</organism>
<evidence type="ECO:0000256" key="5">
    <source>
        <dbReference type="ARBA" id="ARBA00022618"/>
    </source>
</evidence>
<dbReference type="PANTHER" id="PTHR30560:SF3">
    <property type="entry name" value="TRIGGER FACTOR-LIKE PROTEIN TIG, CHLOROPLASTIC"/>
    <property type="match status" value="1"/>
</dbReference>
<name>A0A1Q2CK93_9ACTN</name>
<evidence type="ECO:0000259" key="13">
    <source>
        <dbReference type="Pfam" id="PF00254"/>
    </source>
</evidence>
<dbReference type="GO" id="GO:0044183">
    <property type="term" value="F:protein folding chaperone"/>
    <property type="evidence" value="ECO:0007669"/>
    <property type="project" value="TreeGrafter"/>
</dbReference>
<dbReference type="Pfam" id="PF05698">
    <property type="entry name" value="Trigger_C"/>
    <property type="match status" value="1"/>
</dbReference>
<dbReference type="InterPro" id="IPR005215">
    <property type="entry name" value="Trig_fac"/>
</dbReference>
<comment type="subcellular location">
    <subcellularLocation>
        <location evidence="11">Cytoplasm</location>
    </subcellularLocation>
    <text evidence="11">About half TF is bound to the ribosome near the polypeptide exit tunnel while the other half is free in the cytoplasm.</text>
</comment>
<dbReference type="InterPro" id="IPR008881">
    <property type="entry name" value="Trigger_fac_ribosome-bd_bac"/>
</dbReference>
<evidence type="ECO:0000313" key="16">
    <source>
        <dbReference type="EMBL" id="AQP46548.1"/>
    </source>
</evidence>
<evidence type="ECO:0000256" key="3">
    <source>
        <dbReference type="ARBA" id="ARBA00013194"/>
    </source>
</evidence>
<comment type="function">
    <text evidence="11">Involved in protein export. Acts as a chaperone by maintaining the newly synthesized protein in an open conformation. Functions as a peptidyl-prolyl cis-trans isomerase.</text>
</comment>
<dbReference type="GO" id="GO:0005737">
    <property type="term" value="C:cytoplasm"/>
    <property type="evidence" value="ECO:0007669"/>
    <property type="project" value="UniProtKB-SubCell"/>
</dbReference>
<dbReference type="PIRSF" id="PIRSF003095">
    <property type="entry name" value="Trigger_factor"/>
    <property type="match status" value="1"/>
</dbReference>
<keyword evidence="6 11" id="KW-0697">Rotamase</keyword>
<dbReference type="GO" id="GO:0043335">
    <property type="term" value="P:protein unfolding"/>
    <property type="evidence" value="ECO:0007669"/>
    <property type="project" value="TreeGrafter"/>
</dbReference>
<evidence type="ECO:0000313" key="17">
    <source>
        <dbReference type="Proteomes" id="UP000188145"/>
    </source>
</evidence>
<dbReference type="InterPro" id="IPR008880">
    <property type="entry name" value="Trigger_fac_C"/>
</dbReference>
<keyword evidence="7 11" id="KW-0143">Chaperone</keyword>
<dbReference type="EC" id="5.2.1.8" evidence="3 11"/>
<dbReference type="GO" id="GO:0003755">
    <property type="term" value="F:peptidyl-prolyl cis-trans isomerase activity"/>
    <property type="evidence" value="ECO:0007669"/>
    <property type="project" value="UniProtKB-UniRule"/>
</dbReference>
<comment type="similarity">
    <text evidence="2 11">Belongs to the FKBP-type PPIase family. Tig subfamily.</text>
</comment>
<keyword evidence="8 11" id="KW-0413">Isomerase</keyword>
<gene>
    <name evidence="11" type="primary">tig</name>
    <name evidence="16" type="ORF">BW730_02320</name>
</gene>
<dbReference type="EMBL" id="CP019606">
    <property type="protein sequence ID" value="AQP46548.1"/>
    <property type="molecule type" value="Genomic_DNA"/>
</dbReference>
<dbReference type="SUPFAM" id="SSF54534">
    <property type="entry name" value="FKBP-like"/>
    <property type="match status" value="1"/>
</dbReference>
<dbReference type="InterPro" id="IPR001179">
    <property type="entry name" value="PPIase_FKBP_dom"/>
</dbReference>
<reference evidence="17" key="1">
    <citation type="submission" date="2017-02" db="EMBL/GenBank/DDBJ databases">
        <title>Tessaracoccus aquaemaris sp. nov., isolated from the intestine of a Korean rockfish, Sebastes schlegelii, in a marine aquaculture pond.</title>
        <authorList>
            <person name="Tak E.J."/>
            <person name="Bae J.-W."/>
        </authorList>
    </citation>
    <scope>NUCLEOTIDE SEQUENCE [LARGE SCALE GENOMIC DNA]</scope>
    <source>
        <strain evidence="17">NSG39</strain>
    </source>
</reference>
<dbReference type="PANTHER" id="PTHR30560">
    <property type="entry name" value="TRIGGER FACTOR CHAPERONE AND PEPTIDYL-PROLYL CIS/TRANS ISOMERASE"/>
    <property type="match status" value="1"/>
</dbReference>
<evidence type="ECO:0000256" key="12">
    <source>
        <dbReference type="SAM" id="MobiDB-lite"/>
    </source>
</evidence>
<evidence type="ECO:0000256" key="8">
    <source>
        <dbReference type="ARBA" id="ARBA00023235"/>
    </source>
</evidence>
<evidence type="ECO:0000256" key="2">
    <source>
        <dbReference type="ARBA" id="ARBA00005464"/>
    </source>
</evidence>
<dbReference type="GO" id="GO:0043022">
    <property type="term" value="F:ribosome binding"/>
    <property type="evidence" value="ECO:0007669"/>
    <property type="project" value="TreeGrafter"/>
</dbReference>
<dbReference type="SUPFAM" id="SSF109998">
    <property type="entry name" value="Triger factor/SurA peptide-binding domain-like"/>
    <property type="match status" value="1"/>
</dbReference>
<dbReference type="Pfam" id="PF05697">
    <property type="entry name" value="Trigger_N"/>
    <property type="match status" value="1"/>
</dbReference>
<proteinExistence type="inferred from homology"/>
<dbReference type="InterPro" id="IPR046357">
    <property type="entry name" value="PPIase_dom_sf"/>
</dbReference>
<dbReference type="AlphaFoldDB" id="A0A1Q2CK93"/>
<dbReference type="InterPro" id="IPR037041">
    <property type="entry name" value="Trigger_fac_C_sf"/>
</dbReference>
<dbReference type="RefSeq" id="WP_077684847.1">
    <property type="nucleotide sequence ID" value="NZ_CP019606.1"/>
</dbReference>
<dbReference type="Pfam" id="PF00254">
    <property type="entry name" value="FKBP_C"/>
    <property type="match status" value="1"/>
</dbReference>
<dbReference type="InterPro" id="IPR036611">
    <property type="entry name" value="Trigger_fac_ribosome-bd_sf"/>
</dbReference>
<protein>
    <recommendedName>
        <fullName evidence="4 11">Trigger factor</fullName>
        <shortName evidence="11">TF</shortName>
        <ecNumber evidence="3 11">5.2.1.8</ecNumber>
    </recommendedName>
    <alternativeName>
        <fullName evidence="10 11">PPIase</fullName>
    </alternativeName>
</protein>
<dbReference type="NCBIfam" id="TIGR00115">
    <property type="entry name" value="tig"/>
    <property type="match status" value="1"/>
</dbReference>
<dbReference type="Gene3D" id="1.10.3120.10">
    <property type="entry name" value="Trigger factor, C-terminal domain"/>
    <property type="match status" value="1"/>
</dbReference>
<dbReference type="Gene3D" id="3.30.70.1050">
    <property type="entry name" value="Trigger factor ribosome-binding domain"/>
    <property type="match status" value="1"/>
</dbReference>
<dbReference type="GO" id="GO:0015031">
    <property type="term" value="P:protein transport"/>
    <property type="evidence" value="ECO:0007669"/>
    <property type="project" value="UniProtKB-UniRule"/>
</dbReference>
<dbReference type="SUPFAM" id="SSF102735">
    <property type="entry name" value="Trigger factor ribosome-binding domain"/>
    <property type="match status" value="1"/>
</dbReference>